<protein>
    <submittedName>
        <fullName evidence="2">Class I SAM-dependent methyltransferase</fullName>
    </submittedName>
</protein>
<accession>A0A8J6NHA7</accession>
<reference evidence="2 3" key="1">
    <citation type="submission" date="2020-08" db="EMBL/GenBank/DDBJ databases">
        <title>Bridging the membrane lipid divide: bacteria of the FCB group superphylum have the potential to synthesize archaeal ether lipids.</title>
        <authorList>
            <person name="Villanueva L."/>
            <person name="Von Meijenfeldt F.A.B."/>
            <person name="Westbye A.B."/>
            <person name="Yadav S."/>
            <person name="Hopmans E.C."/>
            <person name="Dutilh B.E."/>
            <person name="Sinninghe Damste J.S."/>
        </authorList>
    </citation>
    <scope>NUCLEOTIDE SEQUENCE [LARGE SCALE GENOMIC DNA]</scope>
    <source>
        <strain evidence="2">NIOZ-UU36</strain>
    </source>
</reference>
<dbReference type="CDD" id="cd02440">
    <property type="entry name" value="AdoMet_MTases"/>
    <property type="match status" value="1"/>
</dbReference>
<dbReference type="Gene3D" id="2.20.130.10">
    <property type="entry name" value="CAC2371-like domains"/>
    <property type="match status" value="1"/>
</dbReference>
<keyword evidence="2" id="KW-0808">Transferase</keyword>
<sequence length="237" mass="26742">MYSKTAQYYDLIYSFKDYAIEAEQIKDLITQEHPTASSILDVACGTAEHAKYLSDNFQIDGIDLEPEFVRIAQGKVSNGRFQEADMSDFELGLQYDVVQCLFSSIGYLKKAGQVVDALICFKKHLNPGGLILVEPWFSPEQWNVGSPHVLTIDEPGLKICRMNSSGLEGNISKMHFHYLIGTPNGVEHITEDHELALYTLEEMLSFFEQAGLTVQYDPVGLFDRGLYIAKKMQLNKE</sequence>
<evidence type="ECO:0000313" key="3">
    <source>
        <dbReference type="Proteomes" id="UP000614469"/>
    </source>
</evidence>
<name>A0A8J6NHA7_9CHLR</name>
<dbReference type="GO" id="GO:0032259">
    <property type="term" value="P:methylation"/>
    <property type="evidence" value="ECO:0007669"/>
    <property type="project" value="UniProtKB-KW"/>
</dbReference>
<dbReference type="Gene3D" id="3.40.50.150">
    <property type="entry name" value="Vaccinia Virus protein VP39"/>
    <property type="match status" value="1"/>
</dbReference>
<proteinExistence type="predicted"/>
<dbReference type="Pfam" id="PF13649">
    <property type="entry name" value="Methyltransf_25"/>
    <property type="match status" value="1"/>
</dbReference>
<dbReference type="EMBL" id="JACNJN010000133">
    <property type="protein sequence ID" value="MBC8335948.1"/>
    <property type="molecule type" value="Genomic_DNA"/>
</dbReference>
<organism evidence="2 3">
    <name type="scientific">Candidatus Desulfolinea nitratireducens</name>
    <dbReference type="NCBI Taxonomy" id="2841698"/>
    <lineage>
        <taxon>Bacteria</taxon>
        <taxon>Bacillati</taxon>
        <taxon>Chloroflexota</taxon>
        <taxon>Anaerolineae</taxon>
        <taxon>Anaerolineales</taxon>
        <taxon>Anaerolineales incertae sedis</taxon>
        <taxon>Candidatus Desulfolinea</taxon>
    </lineage>
</organism>
<evidence type="ECO:0000259" key="1">
    <source>
        <dbReference type="Pfam" id="PF13649"/>
    </source>
</evidence>
<keyword evidence="2" id="KW-0489">Methyltransferase</keyword>
<dbReference type="InterPro" id="IPR041698">
    <property type="entry name" value="Methyltransf_25"/>
</dbReference>
<gene>
    <name evidence="2" type="ORF">H8E29_11830</name>
</gene>
<dbReference type="AlphaFoldDB" id="A0A8J6NHA7"/>
<dbReference type="GO" id="GO:0008168">
    <property type="term" value="F:methyltransferase activity"/>
    <property type="evidence" value="ECO:0007669"/>
    <property type="project" value="UniProtKB-KW"/>
</dbReference>
<evidence type="ECO:0000313" key="2">
    <source>
        <dbReference type="EMBL" id="MBC8335948.1"/>
    </source>
</evidence>
<dbReference type="InterPro" id="IPR029063">
    <property type="entry name" value="SAM-dependent_MTases_sf"/>
</dbReference>
<feature type="domain" description="Methyltransferase" evidence="1">
    <location>
        <begin position="39"/>
        <end position="129"/>
    </location>
</feature>
<comment type="caution">
    <text evidence="2">The sequence shown here is derived from an EMBL/GenBank/DDBJ whole genome shotgun (WGS) entry which is preliminary data.</text>
</comment>
<dbReference type="SUPFAM" id="SSF53335">
    <property type="entry name" value="S-adenosyl-L-methionine-dependent methyltransferases"/>
    <property type="match status" value="1"/>
</dbReference>
<dbReference type="Proteomes" id="UP000614469">
    <property type="component" value="Unassembled WGS sequence"/>
</dbReference>